<organism evidence="5 6">
    <name type="scientific">Alkalimonas collagenimarina</name>
    <dbReference type="NCBI Taxonomy" id="400390"/>
    <lineage>
        <taxon>Bacteria</taxon>
        <taxon>Pseudomonadati</taxon>
        <taxon>Pseudomonadota</taxon>
        <taxon>Gammaproteobacteria</taxon>
        <taxon>Alkalimonas</taxon>
    </lineage>
</organism>
<dbReference type="InterPro" id="IPR028098">
    <property type="entry name" value="Glyco_trans_4-like_N"/>
</dbReference>
<proteinExistence type="inferred from homology"/>
<dbReference type="EMBL" id="JAUZVZ010000018">
    <property type="protein sequence ID" value="MDP4536994.1"/>
    <property type="molecule type" value="Genomic_DNA"/>
</dbReference>
<comment type="caution">
    <text evidence="5">The sequence shown here is derived from an EMBL/GenBank/DDBJ whole genome shotgun (WGS) entry which is preliminary data.</text>
</comment>
<reference evidence="5 6" key="1">
    <citation type="submission" date="2023-08" db="EMBL/GenBank/DDBJ databases">
        <authorList>
            <person name="Joshi A."/>
            <person name="Thite S."/>
        </authorList>
    </citation>
    <scope>NUCLEOTIDE SEQUENCE [LARGE SCALE GENOMIC DNA]</scope>
    <source>
        <strain evidence="5 6">AC40</strain>
    </source>
</reference>
<evidence type="ECO:0000313" key="5">
    <source>
        <dbReference type="EMBL" id="MDP4536994.1"/>
    </source>
</evidence>
<evidence type="ECO:0000259" key="4">
    <source>
        <dbReference type="Pfam" id="PF13439"/>
    </source>
</evidence>
<evidence type="ECO:0000313" key="6">
    <source>
        <dbReference type="Proteomes" id="UP001231616"/>
    </source>
</evidence>
<dbReference type="Pfam" id="PF13692">
    <property type="entry name" value="Glyco_trans_1_4"/>
    <property type="match status" value="1"/>
</dbReference>
<accession>A0ABT9H1Q3</accession>
<dbReference type="GO" id="GO:0016757">
    <property type="term" value="F:glycosyltransferase activity"/>
    <property type="evidence" value="ECO:0007669"/>
    <property type="project" value="UniProtKB-KW"/>
</dbReference>
<evidence type="ECO:0000256" key="2">
    <source>
        <dbReference type="ARBA" id="ARBA00022676"/>
    </source>
</evidence>
<protein>
    <submittedName>
        <fullName evidence="5">Glycosyltransferase</fullName>
        <ecNumber evidence="5">2.4.-.-</ecNumber>
    </submittedName>
</protein>
<keyword evidence="6" id="KW-1185">Reference proteome</keyword>
<comment type="similarity">
    <text evidence="1">Belongs to the glycosyltransferase group 1 family. Glycosyltransferase 4 subfamily.</text>
</comment>
<dbReference type="Pfam" id="PF13439">
    <property type="entry name" value="Glyco_transf_4"/>
    <property type="match status" value="1"/>
</dbReference>
<feature type="domain" description="Glycosyltransferase subfamily 4-like N-terminal" evidence="4">
    <location>
        <begin position="14"/>
        <end position="116"/>
    </location>
</feature>
<evidence type="ECO:0000256" key="1">
    <source>
        <dbReference type="ARBA" id="ARBA00009481"/>
    </source>
</evidence>
<gene>
    <name evidence="5" type="ORF">Q3O60_12400</name>
</gene>
<dbReference type="PANTHER" id="PTHR12526:SF640">
    <property type="entry name" value="COLANIC ACID BIOSYNTHESIS GLYCOSYLTRANSFERASE WCAL-RELATED"/>
    <property type="match status" value="1"/>
</dbReference>
<name>A0ABT9H1Q3_9GAMM</name>
<sequence>MKIVHIILTHSFAGSERHAVELANLQAEQHDVTMILHQRGCEQRPDAIAHRLSAKVKVDIVRGWTPWAIWQCRQRLRQLAPDVAHAHLSAACRALHGVAGLCLRVATLHIHYKKQQHRALDALIAIAPWQLDAIPEPLRSNSRQIDNWSLPTPADPDARTRLRQQYNIAEDAIVFGALGRVEHSKGHDVLIEAFQQAKIPNSRLVIVGQGKSWQQIRQQTPADIIMPGFSDEPQNWLRCFDLFVSTARTEPFGLVFLEAMHAGLPILATASEGASYLQPCIARPLTPIDDPQALAQAMREHATAPRQQYPMDRFLPAAKADEVLAFYQQQLAKSRI</sequence>
<keyword evidence="2 5" id="KW-0328">Glycosyltransferase</keyword>
<keyword evidence="3 5" id="KW-0808">Transferase</keyword>
<dbReference type="PANTHER" id="PTHR12526">
    <property type="entry name" value="GLYCOSYLTRANSFERASE"/>
    <property type="match status" value="1"/>
</dbReference>
<dbReference type="SUPFAM" id="SSF53756">
    <property type="entry name" value="UDP-Glycosyltransferase/glycogen phosphorylase"/>
    <property type="match status" value="1"/>
</dbReference>
<evidence type="ECO:0000256" key="3">
    <source>
        <dbReference type="ARBA" id="ARBA00022679"/>
    </source>
</evidence>
<dbReference type="RefSeq" id="WP_305894260.1">
    <property type="nucleotide sequence ID" value="NZ_JAUZVZ010000018.1"/>
</dbReference>
<dbReference type="Gene3D" id="3.40.50.2000">
    <property type="entry name" value="Glycogen Phosphorylase B"/>
    <property type="match status" value="2"/>
</dbReference>
<dbReference type="EC" id="2.4.-.-" evidence="5"/>
<dbReference type="Proteomes" id="UP001231616">
    <property type="component" value="Unassembled WGS sequence"/>
</dbReference>